<organism evidence="2">
    <name type="scientific">Musca domestica</name>
    <name type="common">House fly</name>
    <dbReference type="NCBI Taxonomy" id="7370"/>
    <lineage>
        <taxon>Eukaryota</taxon>
        <taxon>Metazoa</taxon>
        <taxon>Ecdysozoa</taxon>
        <taxon>Arthropoda</taxon>
        <taxon>Hexapoda</taxon>
        <taxon>Insecta</taxon>
        <taxon>Pterygota</taxon>
        <taxon>Neoptera</taxon>
        <taxon>Endopterygota</taxon>
        <taxon>Diptera</taxon>
        <taxon>Brachycera</taxon>
        <taxon>Muscomorpha</taxon>
        <taxon>Muscoidea</taxon>
        <taxon>Muscidae</taxon>
        <taxon>Musca</taxon>
    </lineage>
</organism>
<keyword evidence="3" id="KW-1185">Reference proteome</keyword>
<dbReference type="AlphaFoldDB" id="A0A1I8MLQ4"/>
<proteinExistence type="predicted"/>
<reference evidence="4" key="2">
    <citation type="submission" date="2025-05" db="UniProtKB">
        <authorList>
            <consortium name="RefSeq"/>
        </authorList>
    </citation>
    <scope>IDENTIFICATION</scope>
    <source>
        <strain evidence="4">Aabys</strain>
        <tissue evidence="4">Whole body</tissue>
    </source>
</reference>
<dbReference type="Pfam" id="PF02756">
    <property type="entry name" value="GYR"/>
    <property type="match status" value="9"/>
</dbReference>
<reference evidence="2" key="1">
    <citation type="submission" date="2020-05" db="UniProtKB">
        <authorList>
            <consortium name="EnsemblMetazoa"/>
        </authorList>
    </citation>
    <scope>IDENTIFICATION</scope>
    <source>
        <strain evidence="2">Aabys</strain>
    </source>
</reference>
<dbReference type="OrthoDB" id="8069123at2759"/>
<dbReference type="Proteomes" id="UP001652621">
    <property type="component" value="Unplaced"/>
</dbReference>
<gene>
    <name evidence="4" type="primary">LOC101887843</name>
</gene>
<dbReference type="RefSeq" id="XP_058980490.1">
    <property type="nucleotide sequence ID" value="XM_059124507.1"/>
</dbReference>
<dbReference type="PANTHER" id="PTHR36135">
    <property type="entry name" value="FIBROUS SHEATH CABYR-BINDING PROTEIN"/>
    <property type="match status" value="1"/>
</dbReference>
<evidence type="ECO:0000313" key="2">
    <source>
        <dbReference type="EnsemblMetazoa" id="MDOA006265-PA"/>
    </source>
</evidence>
<dbReference type="InterPro" id="IPR043375">
    <property type="entry name" value="FSCB"/>
</dbReference>
<dbReference type="VEuPathDB" id="VectorBase:MDOMA2_005129"/>
<evidence type="ECO:0000313" key="3">
    <source>
        <dbReference type="Proteomes" id="UP001652621"/>
    </source>
</evidence>
<dbReference type="eggNOG" id="ENOG502QVCG">
    <property type="taxonomic scope" value="Eukaryota"/>
</dbReference>
<dbReference type="InterPro" id="IPR004019">
    <property type="entry name" value="YLP_motif"/>
</dbReference>
<keyword evidence="1" id="KW-0732">Signal</keyword>
<accession>A0A1I8MLQ4</accession>
<dbReference type="InterPro" id="IPR004011">
    <property type="entry name" value="Gyr_motif"/>
</dbReference>
<sequence>MPPTTKYIHILKRIFVFALAALAAASAASINREYLTPVVDNSLTTQEYIAPEANTEPAPLTDDGYRYKVVRKQKLRSRRDVSELVTNEYLPPANNGVATATEETVVVEEPAVDASQDSAVLADDGYRYKTVRRIRYRRRRDVNELPTNEYLPPTVATEQEIVVEAPVEAPEESVSQESAVLADDGYRYKTVRRIRYRRRRDVNELPTNEYLPPAAATEQEIVVEAPIGAPEESASQESAVLADDGYRYKTVRRIRYRRRRDVNELPSNEYLPPAAATEQEIVVEAPIEAPEESASQESAVLADDGYRYKTVRRIRYRHRRDVNELPSNEYLPPAAATEQEIVVESPVEAPEESASQESAVMADDGYRYKTVRRIRYRHRRDVNELPSNEYLPPAAATEQEIVVESPVEAPEESASQESAVLADDGYRYKTLRRIRYRHRRDVNELPSNEYLPPASASEQDITVESIPEQSAVIAEAPVEAASQDTAVLANDGYRYKTIRRIRYRRRRDVNELPSNEYLPPAVSQTEEIASIVSVPEQSTVLSDDGYRYKTVRRLKYRQRRDVNELAGSEYLPPVSENTFDSVVAVESPQEAAVLADDGYRYKTVRKLKHRRY</sequence>
<dbReference type="SMART" id="SM00713">
    <property type="entry name" value="GYR"/>
    <property type="match status" value="10"/>
</dbReference>
<dbReference type="PANTHER" id="PTHR36135:SF1">
    <property type="entry name" value="FIBROUS SHEATH CABYR-BINDING PROTEIN"/>
    <property type="match status" value="1"/>
</dbReference>
<dbReference type="GO" id="GO:0033234">
    <property type="term" value="P:negative regulation of protein sumoylation"/>
    <property type="evidence" value="ECO:0007669"/>
    <property type="project" value="InterPro"/>
</dbReference>
<feature type="chain" id="PRO_5044560543" evidence="1">
    <location>
        <begin position="28"/>
        <end position="612"/>
    </location>
</feature>
<dbReference type="GO" id="GO:0005509">
    <property type="term" value="F:calcium ion binding"/>
    <property type="evidence" value="ECO:0007669"/>
    <property type="project" value="InterPro"/>
</dbReference>
<dbReference type="GeneID" id="101887843"/>
<dbReference type="VEuPathDB" id="VectorBase:MDOA006265"/>
<dbReference type="EnsemblMetazoa" id="MDOA006265-RA">
    <property type="protein sequence ID" value="MDOA006265-PA"/>
    <property type="gene ID" value="MDOA006265"/>
</dbReference>
<evidence type="ECO:0000313" key="4">
    <source>
        <dbReference type="RefSeq" id="XP_058980490.1"/>
    </source>
</evidence>
<protein>
    <submittedName>
        <fullName evidence="4">Uncharacterized protein LOC101887843</fullName>
    </submittedName>
</protein>
<name>A0A1I8MLQ4_MUSDO</name>
<evidence type="ECO:0000256" key="1">
    <source>
        <dbReference type="SAM" id="SignalP"/>
    </source>
</evidence>
<dbReference type="Pfam" id="PF02757">
    <property type="entry name" value="YLP"/>
    <property type="match status" value="6"/>
</dbReference>
<feature type="signal peptide" evidence="1">
    <location>
        <begin position="1"/>
        <end position="27"/>
    </location>
</feature>